<evidence type="ECO:0000256" key="1">
    <source>
        <dbReference type="SAM" id="SignalP"/>
    </source>
</evidence>
<name>A0A561PLC1_9BACT</name>
<dbReference type="AlphaFoldDB" id="A0A561PLC1"/>
<dbReference type="EMBL" id="VIWO01000006">
    <property type="protein sequence ID" value="TWF38909.1"/>
    <property type="molecule type" value="Genomic_DNA"/>
</dbReference>
<evidence type="ECO:0000313" key="3">
    <source>
        <dbReference type="Proteomes" id="UP000320811"/>
    </source>
</evidence>
<dbReference type="RefSeq" id="WP_145671342.1">
    <property type="nucleotide sequence ID" value="NZ_VIWO01000006.1"/>
</dbReference>
<sequence>MKPCQLLATCSLLLLFTAARCEPVTRYFDTKAITCHYPLRLHVDKDTLNSVWYYQQLAHDLYGRRRFKKAIVQWKRVLHLQPTNAFAMFMLGKSYMGAGEQERGAAICDEAIILSEASTADRHICHSVDGF</sequence>
<proteinExistence type="predicted"/>
<gene>
    <name evidence="2" type="ORF">FHW36_106132</name>
</gene>
<dbReference type="SUPFAM" id="SSF48452">
    <property type="entry name" value="TPR-like"/>
    <property type="match status" value="1"/>
</dbReference>
<protein>
    <submittedName>
        <fullName evidence="2">Uncharacterized protein</fullName>
    </submittedName>
</protein>
<dbReference type="Gene3D" id="1.25.40.10">
    <property type="entry name" value="Tetratricopeptide repeat domain"/>
    <property type="match status" value="1"/>
</dbReference>
<accession>A0A561PLC1</accession>
<evidence type="ECO:0000313" key="2">
    <source>
        <dbReference type="EMBL" id="TWF38909.1"/>
    </source>
</evidence>
<feature type="signal peptide" evidence="1">
    <location>
        <begin position="1"/>
        <end position="21"/>
    </location>
</feature>
<dbReference type="InterPro" id="IPR019734">
    <property type="entry name" value="TPR_rpt"/>
</dbReference>
<keyword evidence="1" id="KW-0732">Signal</keyword>
<dbReference type="Proteomes" id="UP000320811">
    <property type="component" value="Unassembled WGS sequence"/>
</dbReference>
<dbReference type="OrthoDB" id="672485at2"/>
<comment type="caution">
    <text evidence="2">The sequence shown here is derived from an EMBL/GenBank/DDBJ whole genome shotgun (WGS) entry which is preliminary data.</text>
</comment>
<organism evidence="2 3">
    <name type="scientific">Chitinophaga polysaccharea</name>
    <dbReference type="NCBI Taxonomy" id="1293035"/>
    <lineage>
        <taxon>Bacteria</taxon>
        <taxon>Pseudomonadati</taxon>
        <taxon>Bacteroidota</taxon>
        <taxon>Chitinophagia</taxon>
        <taxon>Chitinophagales</taxon>
        <taxon>Chitinophagaceae</taxon>
        <taxon>Chitinophaga</taxon>
    </lineage>
</organism>
<feature type="chain" id="PRO_5022091527" evidence="1">
    <location>
        <begin position="22"/>
        <end position="131"/>
    </location>
</feature>
<reference evidence="2 3" key="1">
    <citation type="submission" date="2019-06" db="EMBL/GenBank/DDBJ databases">
        <title>Sorghum-associated microbial communities from plants grown in Nebraska, USA.</title>
        <authorList>
            <person name="Schachtman D."/>
        </authorList>
    </citation>
    <scope>NUCLEOTIDE SEQUENCE [LARGE SCALE GENOMIC DNA]</scope>
    <source>
        <strain evidence="2 3">1209</strain>
    </source>
</reference>
<dbReference type="SMART" id="SM00028">
    <property type="entry name" value="TPR"/>
    <property type="match status" value="2"/>
</dbReference>
<dbReference type="InterPro" id="IPR011990">
    <property type="entry name" value="TPR-like_helical_dom_sf"/>
</dbReference>
<keyword evidence="3" id="KW-1185">Reference proteome</keyword>